<keyword evidence="2" id="KW-0489">Methyltransferase</keyword>
<proteinExistence type="predicted"/>
<dbReference type="InterPro" id="IPR029063">
    <property type="entry name" value="SAM-dependent_MTases_sf"/>
</dbReference>
<keyword evidence="2" id="KW-0808">Transferase</keyword>
<dbReference type="GO" id="GO:0008168">
    <property type="term" value="F:methyltransferase activity"/>
    <property type="evidence" value="ECO:0007669"/>
    <property type="project" value="UniProtKB-KW"/>
</dbReference>
<evidence type="ECO:0000313" key="2">
    <source>
        <dbReference type="EMBL" id="KAF9530743.1"/>
    </source>
</evidence>
<dbReference type="CDD" id="cd02440">
    <property type="entry name" value="AdoMet_MTases"/>
    <property type="match status" value="1"/>
</dbReference>
<evidence type="ECO:0000313" key="3">
    <source>
        <dbReference type="Proteomes" id="UP000807306"/>
    </source>
</evidence>
<keyword evidence="3" id="KW-1185">Reference proteome</keyword>
<protein>
    <submittedName>
        <fullName evidence="2">UbiE/COQ5 methyltransferase</fullName>
    </submittedName>
</protein>
<dbReference type="SUPFAM" id="SSF53335">
    <property type="entry name" value="S-adenosyl-L-methionine-dependent methyltransferases"/>
    <property type="match status" value="1"/>
</dbReference>
<dbReference type="InterPro" id="IPR025714">
    <property type="entry name" value="Methyltranfer_dom"/>
</dbReference>
<dbReference type="Pfam" id="PF13847">
    <property type="entry name" value="Methyltransf_31"/>
    <property type="match status" value="1"/>
</dbReference>
<dbReference type="Proteomes" id="UP000807306">
    <property type="component" value="Unassembled WGS sequence"/>
</dbReference>
<dbReference type="PANTHER" id="PTHR43591">
    <property type="entry name" value="METHYLTRANSFERASE"/>
    <property type="match status" value="1"/>
</dbReference>
<gene>
    <name evidence="2" type="ORF">CPB83DRAFT_850228</name>
</gene>
<feature type="domain" description="Methyltransferase" evidence="1">
    <location>
        <begin position="40"/>
        <end position="191"/>
    </location>
</feature>
<dbReference type="GO" id="GO:0032259">
    <property type="term" value="P:methylation"/>
    <property type="evidence" value="ECO:0007669"/>
    <property type="project" value="UniProtKB-KW"/>
</dbReference>
<dbReference type="AlphaFoldDB" id="A0A9P6EKX7"/>
<dbReference type="PANTHER" id="PTHR43591:SF24">
    <property type="entry name" value="2-METHOXY-6-POLYPRENYL-1,4-BENZOQUINOL METHYLASE, MITOCHONDRIAL"/>
    <property type="match status" value="1"/>
</dbReference>
<sequence>MPTYLHGHHASVLRSHSWRTVKNSCAYMLPYFETMLQGNPKLRVLDVGCGPGTITCDFASLYPTIRIIGIDASQNIVDQASILSRSKKLSNVEFAHGDIFHLGYPDSTFDIVHVHQVIQHIPDPLNGLRELRRVLKPGGFLAVREVDHPATRWYPPSPELESWLDRYNQVQLWTGGTPDMGRQIHALLRKAGFSKDKMTKSLGTWCFASKEDREWWAGLWAERVEKSRFAENAIASGVCTEHELRRYAEAWRTFGRDEDGWNAYIHGEVVAYK</sequence>
<evidence type="ECO:0000259" key="1">
    <source>
        <dbReference type="Pfam" id="PF13847"/>
    </source>
</evidence>
<organism evidence="2 3">
    <name type="scientific">Crepidotus variabilis</name>
    <dbReference type="NCBI Taxonomy" id="179855"/>
    <lineage>
        <taxon>Eukaryota</taxon>
        <taxon>Fungi</taxon>
        <taxon>Dikarya</taxon>
        <taxon>Basidiomycota</taxon>
        <taxon>Agaricomycotina</taxon>
        <taxon>Agaricomycetes</taxon>
        <taxon>Agaricomycetidae</taxon>
        <taxon>Agaricales</taxon>
        <taxon>Agaricineae</taxon>
        <taxon>Crepidotaceae</taxon>
        <taxon>Crepidotus</taxon>
    </lineage>
</organism>
<dbReference type="Gene3D" id="3.40.50.150">
    <property type="entry name" value="Vaccinia Virus protein VP39"/>
    <property type="match status" value="1"/>
</dbReference>
<reference evidence="2" key="1">
    <citation type="submission" date="2020-11" db="EMBL/GenBank/DDBJ databases">
        <authorList>
            <consortium name="DOE Joint Genome Institute"/>
            <person name="Ahrendt S."/>
            <person name="Riley R."/>
            <person name="Andreopoulos W."/>
            <person name="Labutti K."/>
            <person name="Pangilinan J."/>
            <person name="Ruiz-Duenas F.J."/>
            <person name="Barrasa J.M."/>
            <person name="Sanchez-Garcia M."/>
            <person name="Camarero S."/>
            <person name="Miyauchi S."/>
            <person name="Serrano A."/>
            <person name="Linde D."/>
            <person name="Babiker R."/>
            <person name="Drula E."/>
            <person name="Ayuso-Fernandez I."/>
            <person name="Pacheco R."/>
            <person name="Padilla G."/>
            <person name="Ferreira P."/>
            <person name="Barriuso J."/>
            <person name="Kellner H."/>
            <person name="Castanera R."/>
            <person name="Alfaro M."/>
            <person name="Ramirez L."/>
            <person name="Pisabarro A.G."/>
            <person name="Kuo A."/>
            <person name="Tritt A."/>
            <person name="Lipzen A."/>
            <person name="He G."/>
            <person name="Yan M."/>
            <person name="Ng V."/>
            <person name="Cullen D."/>
            <person name="Martin F."/>
            <person name="Rosso M.-N."/>
            <person name="Henrissat B."/>
            <person name="Hibbett D."/>
            <person name="Martinez A.T."/>
            <person name="Grigoriev I.V."/>
        </authorList>
    </citation>
    <scope>NUCLEOTIDE SEQUENCE</scope>
    <source>
        <strain evidence="2">CBS 506.95</strain>
    </source>
</reference>
<comment type="caution">
    <text evidence="2">The sequence shown here is derived from an EMBL/GenBank/DDBJ whole genome shotgun (WGS) entry which is preliminary data.</text>
</comment>
<dbReference type="EMBL" id="MU157838">
    <property type="protein sequence ID" value="KAF9530743.1"/>
    <property type="molecule type" value="Genomic_DNA"/>
</dbReference>
<name>A0A9P6EKX7_9AGAR</name>
<dbReference type="OrthoDB" id="10017101at2759"/>
<accession>A0A9P6EKX7</accession>